<gene>
    <name evidence="2" type="ordered locus">BDI_2750</name>
</gene>
<keyword evidence="3" id="KW-1185">Reference proteome</keyword>
<dbReference type="PaxDb" id="435591-BDI_2750"/>
<organism evidence="2 3">
    <name type="scientific">Parabacteroides distasonis (strain ATCC 8503 / DSM 20701 / CIP 104284 / JCM 5825 / NCTC 11152)</name>
    <dbReference type="NCBI Taxonomy" id="435591"/>
    <lineage>
        <taxon>Bacteria</taxon>
        <taxon>Pseudomonadati</taxon>
        <taxon>Bacteroidota</taxon>
        <taxon>Bacteroidia</taxon>
        <taxon>Bacteroidales</taxon>
        <taxon>Tannerellaceae</taxon>
        <taxon>Parabacteroides</taxon>
    </lineage>
</organism>
<dbReference type="HOGENOM" id="CLU_2509634_0_0_10"/>
<sequence length="85" mass="10169">MEQNNTAQDNHQYSRQDNQAREYEELKLRDLIPRGGAKRLVDVDKHQRKQGRPQNQPHDILLTVYVTWYFLIPHSHLFASILEQM</sequence>
<proteinExistence type="predicted"/>
<dbReference type="Proteomes" id="UP000000566">
    <property type="component" value="Chromosome"/>
</dbReference>
<dbReference type="AlphaFoldDB" id="A6LFK0"/>
<dbReference type="EMBL" id="CP000140">
    <property type="protein sequence ID" value="ABR44464.1"/>
    <property type="molecule type" value="Genomic_DNA"/>
</dbReference>
<dbReference type="KEGG" id="pdi:BDI_2750"/>
<evidence type="ECO:0000313" key="3">
    <source>
        <dbReference type="Proteomes" id="UP000000566"/>
    </source>
</evidence>
<evidence type="ECO:0000256" key="1">
    <source>
        <dbReference type="SAM" id="MobiDB-lite"/>
    </source>
</evidence>
<evidence type="ECO:0000313" key="2">
    <source>
        <dbReference type="EMBL" id="ABR44464.1"/>
    </source>
</evidence>
<name>A6LFK0_PARD8</name>
<reference evidence="2 3" key="1">
    <citation type="journal article" date="2007" name="PLoS Biol.">
        <title>Evolution of symbiotic bacteria in the distal human intestine.</title>
        <authorList>
            <person name="Xu J."/>
            <person name="Mahowald M.A."/>
            <person name="Ley R.E."/>
            <person name="Lozupone C.A."/>
            <person name="Hamady M."/>
            <person name="Martens E.C."/>
            <person name="Henrissat B."/>
            <person name="Coutinho P.M."/>
            <person name="Minx P."/>
            <person name="Latreille P."/>
            <person name="Cordum H."/>
            <person name="Van Brunt A."/>
            <person name="Kim K."/>
            <person name="Fulton R.S."/>
            <person name="Fulton L.A."/>
            <person name="Clifton S.W."/>
            <person name="Wilson R.K."/>
            <person name="Knight R.D."/>
            <person name="Gordon J.I."/>
        </authorList>
    </citation>
    <scope>NUCLEOTIDE SEQUENCE [LARGE SCALE GENOMIC DNA]</scope>
    <source>
        <strain evidence="3">ATCC 8503 / DSM 20701 / CIP 104284 / JCM 5825 / NCTC 11152</strain>
    </source>
</reference>
<feature type="region of interest" description="Disordered" evidence="1">
    <location>
        <begin position="1"/>
        <end position="20"/>
    </location>
</feature>
<feature type="compositionally biased region" description="Polar residues" evidence="1">
    <location>
        <begin position="1"/>
        <end position="11"/>
    </location>
</feature>
<accession>A6LFK0</accession>
<protein>
    <submittedName>
        <fullName evidence="2">Uncharacterized protein</fullName>
    </submittedName>
</protein>